<comment type="subcellular location">
    <subcellularLocation>
        <location evidence="1">Endoplasmic reticulum membrane</location>
        <topology evidence="1">Single-pass membrane protein</topology>
    </subcellularLocation>
</comment>
<evidence type="ECO:0000256" key="2">
    <source>
        <dbReference type="ARBA" id="ARBA00004922"/>
    </source>
</evidence>
<keyword evidence="6" id="KW-0256">Endoplasmic reticulum</keyword>
<feature type="compositionally biased region" description="Basic residues" evidence="13">
    <location>
        <begin position="1"/>
        <end position="10"/>
    </location>
</feature>
<evidence type="ECO:0000259" key="14">
    <source>
        <dbReference type="Pfam" id="PF00534"/>
    </source>
</evidence>
<dbReference type="GO" id="GO:0005789">
    <property type="term" value="C:endoplasmic reticulum membrane"/>
    <property type="evidence" value="ECO:0007669"/>
    <property type="project" value="UniProtKB-SubCell"/>
</dbReference>
<evidence type="ECO:0000256" key="3">
    <source>
        <dbReference type="ARBA" id="ARBA00022676"/>
    </source>
</evidence>
<evidence type="ECO:0000256" key="8">
    <source>
        <dbReference type="ARBA" id="ARBA00023136"/>
    </source>
</evidence>
<comment type="catalytic activity">
    <reaction evidence="12">
        <text>an N,N'-diacetylchitobiosyl-diphospho-di-trans,poly-cis-dolichol + GDP-alpha-D-mannose = a beta-D-Man-(1-&gt;4)-beta-D-GlcNAc-(1-&gt;4)-alpha-D-GlcNAc-diphospho-di-trans,poly-cis-dolichol + GDP + H(+)</text>
        <dbReference type="Rhea" id="RHEA:13865"/>
        <dbReference type="Rhea" id="RHEA-COMP:19510"/>
        <dbReference type="Rhea" id="RHEA-COMP:19511"/>
        <dbReference type="ChEBI" id="CHEBI:15378"/>
        <dbReference type="ChEBI" id="CHEBI:57269"/>
        <dbReference type="ChEBI" id="CHEBI:57527"/>
        <dbReference type="ChEBI" id="CHEBI:58189"/>
        <dbReference type="ChEBI" id="CHEBI:58472"/>
        <dbReference type="EC" id="2.4.1.142"/>
    </reaction>
    <physiologicalReaction direction="left-to-right" evidence="12">
        <dbReference type="Rhea" id="RHEA:13866"/>
    </physiologicalReaction>
</comment>
<evidence type="ECO:0000256" key="12">
    <source>
        <dbReference type="ARBA" id="ARBA00045071"/>
    </source>
</evidence>
<dbReference type="GO" id="GO:0004578">
    <property type="term" value="F:chitobiosyldiphosphodolichol beta-mannosyltransferase activity"/>
    <property type="evidence" value="ECO:0007669"/>
    <property type="project" value="UniProtKB-EC"/>
</dbReference>
<evidence type="ECO:0000256" key="5">
    <source>
        <dbReference type="ARBA" id="ARBA00022692"/>
    </source>
</evidence>
<evidence type="ECO:0000256" key="13">
    <source>
        <dbReference type="SAM" id="MobiDB-lite"/>
    </source>
</evidence>
<sequence>MENGRKRRPSSLKLTSSRVPENEHSKGRVCVLVLGDFGRSPRMQYHTLSLAREGYSVDVIGYGGSMPTNEILMNDNVATHYIKPPPAFEKVPFLPRICSYAFKVLWQTVTLFFALMFISRPSAVLVQNPPSVPMLPVTWLACKVKRCDLIVDWHNYGHSILALNLGTNNFLVRMSKVIEENFGRRAFANLCVTEAMKSDLQKNWKISATVLYDRPASIFRPAPLPDRHALFMRLREHYPVLASTGPDTNLITERFADGRVHLRQDRPGLIVSSTSWTKDENFDLLLDALEFYNEQRNNDSNKYPPLLVVITGKGPLKADYEALIMLKDWQNVEVCTVWLETEDYPKLLASADLGVCLHTSSSGLDLPMKVVDMFGCGLPVFAYKFPCIGELVKHGENGLVFETCQELGYQIANWFEGFPEKSPSEYYFRQNLESFQKVRWHDNWMKNALPILTNSSKTS</sequence>
<keyword evidence="3" id="KW-0328">Glycosyltransferase</keyword>
<accession>A0AA88IIV4</accession>
<dbReference type="InterPro" id="IPR026051">
    <property type="entry name" value="ALG1-like"/>
</dbReference>
<evidence type="ECO:0000256" key="1">
    <source>
        <dbReference type="ARBA" id="ARBA00004389"/>
    </source>
</evidence>
<feature type="region of interest" description="Disordered" evidence="13">
    <location>
        <begin position="1"/>
        <end position="21"/>
    </location>
</feature>
<proteinExistence type="predicted"/>
<feature type="domain" description="Glycosyl transferase family 1" evidence="14">
    <location>
        <begin position="260"/>
        <end position="412"/>
    </location>
</feature>
<gene>
    <name evidence="15" type="ORF">QYM36_008297</name>
</gene>
<evidence type="ECO:0000256" key="4">
    <source>
        <dbReference type="ARBA" id="ARBA00022679"/>
    </source>
</evidence>
<dbReference type="PANTHER" id="PTHR13036">
    <property type="entry name" value="BETA1,4 MANNOSYLTRANSFERASE"/>
    <property type="match status" value="1"/>
</dbReference>
<dbReference type="AlphaFoldDB" id="A0AA88IIV4"/>
<evidence type="ECO:0000313" key="15">
    <source>
        <dbReference type="EMBL" id="KAK2727761.1"/>
    </source>
</evidence>
<evidence type="ECO:0000256" key="6">
    <source>
        <dbReference type="ARBA" id="ARBA00022824"/>
    </source>
</evidence>
<comment type="caution">
    <text evidence="15">The sequence shown here is derived from an EMBL/GenBank/DDBJ whole genome shotgun (WGS) entry which is preliminary data.</text>
</comment>
<dbReference type="SUPFAM" id="SSF53756">
    <property type="entry name" value="UDP-Glycosyltransferase/glycogen phosphorylase"/>
    <property type="match status" value="1"/>
</dbReference>
<dbReference type="Proteomes" id="UP001187531">
    <property type="component" value="Unassembled WGS sequence"/>
</dbReference>
<organism evidence="15 16">
    <name type="scientific">Artemia franciscana</name>
    <name type="common">Brine shrimp</name>
    <name type="synonym">Artemia sanfranciscana</name>
    <dbReference type="NCBI Taxonomy" id="6661"/>
    <lineage>
        <taxon>Eukaryota</taxon>
        <taxon>Metazoa</taxon>
        <taxon>Ecdysozoa</taxon>
        <taxon>Arthropoda</taxon>
        <taxon>Crustacea</taxon>
        <taxon>Branchiopoda</taxon>
        <taxon>Anostraca</taxon>
        <taxon>Artemiidae</taxon>
        <taxon>Artemia</taxon>
    </lineage>
</organism>
<keyword evidence="5" id="KW-0812">Transmembrane</keyword>
<comment type="pathway">
    <text evidence="2">Protein modification; protein glycosylation.</text>
</comment>
<dbReference type="EMBL" id="JAVRJZ010000001">
    <property type="protein sequence ID" value="KAK2727761.1"/>
    <property type="molecule type" value="Genomic_DNA"/>
</dbReference>
<dbReference type="Gene3D" id="3.40.50.2000">
    <property type="entry name" value="Glycogen Phosphorylase B"/>
    <property type="match status" value="1"/>
</dbReference>
<dbReference type="EMBL" id="JAVRJZ010000001">
    <property type="protein sequence ID" value="KAK2727759.1"/>
    <property type="molecule type" value="Genomic_DNA"/>
</dbReference>
<dbReference type="PANTHER" id="PTHR13036:SF0">
    <property type="entry name" value="CHITOBIOSYLDIPHOSPHODOLICHOL BETA-MANNOSYLTRANSFERASE"/>
    <property type="match status" value="1"/>
</dbReference>
<keyword evidence="7" id="KW-1133">Transmembrane helix</keyword>
<reference evidence="15" key="1">
    <citation type="submission" date="2023-07" db="EMBL/GenBank/DDBJ databases">
        <title>Chromosome-level genome assembly of Artemia franciscana.</title>
        <authorList>
            <person name="Jo E."/>
        </authorList>
    </citation>
    <scope>NUCLEOTIDE SEQUENCE</scope>
    <source>
        <tissue evidence="15">Whole body</tissue>
    </source>
</reference>
<protein>
    <recommendedName>
        <fullName evidence="10">Beta-1,4-mannosyltransferase</fullName>
    </recommendedName>
    <alternativeName>
        <fullName evidence="11">GDP-Man:GlcNAc2-PP-dolichol mannosyltransferase</fullName>
    </alternativeName>
    <alternativeName>
        <fullName evidence="9">GDP-mannose-dolichol diphosphochitobiose mannosyltransferase</fullName>
    </alternativeName>
</protein>
<keyword evidence="4" id="KW-0808">Transferase</keyword>
<dbReference type="InterPro" id="IPR001296">
    <property type="entry name" value="Glyco_trans_1"/>
</dbReference>
<evidence type="ECO:0000313" key="16">
    <source>
        <dbReference type="Proteomes" id="UP001187531"/>
    </source>
</evidence>
<evidence type="ECO:0000256" key="7">
    <source>
        <dbReference type="ARBA" id="ARBA00022989"/>
    </source>
</evidence>
<dbReference type="EMBL" id="JAVRJZ010000001">
    <property type="protein sequence ID" value="KAK2727760.1"/>
    <property type="molecule type" value="Genomic_DNA"/>
</dbReference>
<keyword evidence="16" id="KW-1185">Reference proteome</keyword>
<evidence type="ECO:0000256" key="9">
    <source>
        <dbReference type="ARBA" id="ARBA00031434"/>
    </source>
</evidence>
<dbReference type="CDD" id="cd03816">
    <property type="entry name" value="GT33_ALG1-like"/>
    <property type="match status" value="1"/>
</dbReference>
<dbReference type="Pfam" id="PF00534">
    <property type="entry name" value="Glycos_transf_1"/>
    <property type="match status" value="1"/>
</dbReference>
<name>A0AA88IIV4_ARTSF</name>
<evidence type="ECO:0000256" key="11">
    <source>
        <dbReference type="ARBA" id="ARBA00033088"/>
    </source>
</evidence>
<keyword evidence="8" id="KW-0472">Membrane</keyword>
<evidence type="ECO:0000256" key="10">
    <source>
        <dbReference type="ARBA" id="ARBA00031566"/>
    </source>
</evidence>